<proteinExistence type="evidence at transcript level"/>
<dbReference type="EMBL" id="BT146862">
    <property type="protein sequence ID" value="AFK46656.1"/>
    <property type="molecule type" value="mRNA"/>
</dbReference>
<dbReference type="FunFam" id="3.40.50.10140:FF:000007">
    <property type="entry name" value="Disease resistance protein (TIR-NBS-LRR class)"/>
    <property type="match status" value="1"/>
</dbReference>
<dbReference type="InterPro" id="IPR000157">
    <property type="entry name" value="TIR_dom"/>
</dbReference>
<dbReference type="GO" id="GO:0007165">
    <property type="term" value="P:signal transduction"/>
    <property type="evidence" value="ECO:0007669"/>
    <property type="project" value="InterPro"/>
</dbReference>
<accession>I3T2B4</accession>
<reference evidence="3" key="1">
    <citation type="submission" date="2012-05" db="EMBL/GenBank/DDBJ databases">
        <authorList>
            <person name="Krishnakumar V."/>
            <person name="Cheung F."/>
            <person name="Xiao Y."/>
            <person name="Chan A."/>
            <person name="Moskal W.A."/>
            <person name="Town C.D."/>
        </authorList>
    </citation>
    <scope>NUCLEOTIDE SEQUENCE</scope>
</reference>
<keyword evidence="1" id="KW-0520">NAD</keyword>
<dbReference type="SMART" id="SM00255">
    <property type="entry name" value="TIR"/>
    <property type="match status" value="1"/>
</dbReference>
<dbReference type="AlphaFoldDB" id="I3T2B4"/>
<protein>
    <recommendedName>
        <fullName evidence="2">TIR domain-containing protein</fullName>
    </recommendedName>
</protein>
<evidence type="ECO:0000256" key="1">
    <source>
        <dbReference type="ARBA" id="ARBA00023027"/>
    </source>
</evidence>
<dbReference type="PROSITE" id="PS50104">
    <property type="entry name" value="TIR"/>
    <property type="match status" value="1"/>
</dbReference>
<dbReference type="InterPro" id="IPR035897">
    <property type="entry name" value="Toll_tir_struct_dom_sf"/>
</dbReference>
<organism evidence="3">
    <name type="scientific">Medicago truncatula</name>
    <name type="common">Barrel medic</name>
    <name type="synonym">Medicago tribuloides</name>
    <dbReference type="NCBI Taxonomy" id="3880"/>
    <lineage>
        <taxon>Eukaryota</taxon>
        <taxon>Viridiplantae</taxon>
        <taxon>Streptophyta</taxon>
        <taxon>Embryophyta</taxon>
        <taxon>Tracheophyta</taxon>
        <taxon>Spermatophyta</taxon>
        <taxon>Magnoliopsida</taxon>
        <taxon>eudicotyledons</taxon>
        <taxon>Gunneridae</taxon>
        <taxon>Pentapetalae</taxon>
        <taxon>rosids</taxon>
        <taxon>fabids</taxon>
        <taxon>Fabales</taxon>
        <taxon>Fabaceae</taxon>
        <taxon>Papilionoideae</taxon>
        <taxon>50 kb inversion clade</taxon>
        <taxon>NPAAA clade</taxon>
        <taxon>Hologalegina</taxon>
        <taxon>IRL clade</taxon>
        <taxon>Trifolieae</taxon>
        <taxon>Medicago</taxon>
    </lineage>
</organism>
<dbReference type="SUPFAM" id="SSF52200">
    <property type="entry name" value="Toll/Interleukin receptor TIR domain"/>
    <property type="match status" value="1"/>
</dbReference>
<dbReference type="PANTHER" id="PTHR32009:SF144">
    <property type="entry name" value="RESISTANCE PROTEIN (TIR-NBS-LRR CLASS), PUTATIVE-RELATED"/>
    <property type="match status" value="1"/>
</dbReference>
<sequence>MAMQSLSSSSSISSGFKYHVFLSFRDIDTLYGFTGNLYKALIDKGIKTFIDDNDLERGDESTPSLVKAIEESRILIPIFSANYASSSFCLDELVHIIHCYKTRGCSVLPVFYGADPTHVRHQTGSYGEHLTKHEDKFQNNKENMERLKKWKMALTQAANFSGHHFSQGYEYELIENIVEHISDRINRVFLHVAKYPVGLQSRVQQVKLLLDEDLMKGQHGRLYGTRAWENQHLQSNL</sequence>
<evidence type="ECO:0000259" key="2">
    <source>
        <dbReference type="PROSITE" id="PS50104"/>
    </source>
</evidence>
<evidence type="ECO:0000313" key="3">
    <source>
        <dbReference type="EMBL" id="AFK46656.1"/>
    </source>
</evidence>
<dbReference type="Pfam" id="PF01582">
    <property type="entry name" value="TIR"/>
    <property type="match status" value="1"/>
</dbReference>
<dbReference type="PANTHER" id="PTHR32009">
    <property type="entry name" value="TMV RESISTANCE PROTEIN N-LIKE"/>
    <property type="match status" value="1"/>
</dbReference>
<name>I3T2B4_MEDTR</name>
<feature type="domain" description="TIR" evidence="2">
    <location>
        <begin position="16"/>
        <end position="185"/>
    </location>
</feature>
<dbReference type="Gene3D" id="3.40.50.10140">
    <property type="entry name" value="Toll/interleukin-1 receptor homology (TIR) domain"/>
    <property type="match status" value="1"/>
</dbReference>